<evidence type="ECO:0000256" key="4">
    <source>
        <dbReference type="ARBA" id="ARBA00022603"/>
    </source>
</evidence>
<dbReference type="FunFam" id="2.170.270.10:FF:000043">
    <property type="entry name" value="Histone-lysine N-methyltransferase"/>
    <property type="match status" value="1"/>
</dbReference>
<gene>
    <name evidence="13" type="ORF">L195_g007991</name>
</gene>
<comment type="caution">
    <text evidence="13">The sequence shown here is derived from an EMBL/GenBank/DDBJ whole genome shotgun (WGS) entry which is preliminary data.</text>
</comment>
<dbReference type="GO" id="GO:0005694">
    <property type="term" value="C:chromosome"/>
    <property type="evidence" value="ECO:0007669"/>
    <property type="project" value="UniProtKB-SubCell"/>
</dbReference>
<keyword evidence="5 13" id="KW-0808">Transferase</keyword>
<dbReference type="InterPro" id="IPR050777">
    <property type="entry name" value="SET2_Histone-Lys_MeTrsfase"/>
</dbReference>
<dbReference type="PANTHER" id="PTHR22884">
    <property type="entry name" value="SET DOMAIN PROTEINS"/>
    <property type="match status" value="1"/>
</dbReference>
<dbReference type="PROSITE" id="PS51578">
    <property type="entry name" value="SAM_MT43_SET2_2"/>
    <property type="match status" value="1"/>
</dbReference>
<dbReference type="PROSITE" id="PS50280">
    <property type="entry name" value="SET"/>
    <property type="match status" value="1"/>
</dbReference>
<organism evidence="13 14">
    <name type="scientific">Trifolium pratense</name>
    <name type="common">Red clover</name>
    <dbReference type="NCBI Taxonomy" id="57577"/>
    <lineage>
        <taxon>Eukaryota</taxon>
        <taxon>Viridiplantae</taxon>
        <taxon>Streptophyta</taxon>
        <taxon>Embryophyta</taxon>
        <taxon>Tracheophyta</taxon>
        <taxon>Spermatophyta</taxon>
        <taxon>Magnoliopsida</taxon>
        <taxon>eudicotyledons</taxon>
        <taxon>Gunneridae</taxon>
        <taxon>Pentapetalae</taxon>
        <taxon>rosids</taxon>
        <taxon>fabids</taxon>
        <taxon>Fabales</taxon>
        <taxon>Fabaceae</taxon>
        <taxon>Papilionoideae</taxon>
        <taxon>50 kb inversion clade</taxon>
        <taxon>NPAAA clade</taxon>
        <taxon>Hologalegina</taxon>
        <taxon>IRL clade</taxon>
        <taxon>Trifolieae</taxon>
        <taxon>Trifolium</taxon>
    </lineage>
</organism>
<reference evidence="13 14" key="2">
    <citation type="journal article" date="2017" name="Front. Plant Sci.">
        <title>Gene Classification and Mining of Molecular Markers Useful in Red Clover (Trifolium pratense) Breeding.</title>
        <authorList>
            <person name="Istvanek J."/>
            <person name="Dluhosova J."/>
            <person name="Dluhos P."/>
            <person name="Patkova L."/>
            <person name="Nedelnik J."/>
            <person name="Repkova J."/>
        </authorList>
    </citation>
    <scope>NUCLEOTIDE SEQUENCE [LARGE SCALE GENOMIC DNA]</scope>
    <source>
        <strain evidence="14">cv. Tatra</strain>
        <tissue evidence="13">Young leaves</tissue>
    </source>
</reference>
<dbReference type="Pfam" id="PF00856">
    <property type="entry name" value="SET"/>
    <property type="match status" value="1"/>
</dbReference>
<keyword evidence="4 13" id="KW-0489">Methyltransferase</keyword>
<protein>
    <submittedName>
        <fullName evidence="13">Histone-lysine N-methyltransferase ASHR3-like protein</fullName>
    </submittedName>
</protein>
<comment type="subcellular location">
    <subcellularLocation>
        <location evidence="2">Chromosome</location>
    </subcellularLocation>
    <subcellularLocation>
        <location evidence="1">Nucleus</location>
    </subcellularLocation>
</comment>
<accession>A0A2K3P7Y0</accession>
<keyword evidence="8" id="KW-0863">Zinc-finger</keyword>
<feature type="domain" description="SET" evidence="11">
    <location>
        <begin position="341"/>
        <end position="457"/>
    </location>
</feature>
<evidence type="ECO:0000256" key="10">
    <source>
        <dbReference type="ARBA" id="ARBA00023242"/>
    </source>
</evidence>
<evidence type="ECO:0000313" key="13">
    <source>
        <dbReference type="EMBL" id="PNY11387.1"/>
    </source>
</evidence>
<keyword evidence="3" id="KW-0158">Chromosome</keyword>
<dbReference type="PROSITE" id="PS51215">
    <property type="entry name" value="AWS"/>
    <property type="match status" value="1"/>
</dbReference>
<dbReference type="InterPro" id="IPR046341">
    <property type="entry name" value="SET_dom_sf"/>
</dbReference>
<evidence type="ECO:0000259" key="12">
    <source>
        <dbReference type="PROSITE" id="PS51215"/>
    </source>
</evidence>
<dbReference type="GO" id="GO:0042054">
    <property type="term" value="F:histone methyltransferase activity"/>
    <property type="evidence" value="ECO:0007669"/>
    <property type="project" value="InterPro"/>
</dbReference>
<dbReference type="InterPro" id="IPR006560">
    <property type="entry name" value="AWS_dom"/>
</dbReference>
<evidence type="ECO:0000256" key="2">
    <source>
        <dbReference type="ARBA" id="ARBA00004286"/>
    </source>
</evidence>
<feature type="non-terminal residue" evidence="13">
    <location>
        <position position="457"/>
    </location>
</feature>
<evidence type="ECO:0000256" key="3">
    <source>
        <dbReference type="ARBA" id="ARBA00022454"/>
    </source>
</evidence>
<dbReference type="InterPro" id="IPR025787">
    <property type="entry name" value="Hist-Lys_N-MeTrfase_SET2_plant"/>
</dbReference>
<evidence type="ECO:0000256" key="9">
    <source>
        <dbReference type="ARBA" id="ARBA00022833"/>
    </source>
</evidence>
<evidence type="ECO:0000313" key="14">
    <source>
        <dbReference type="Proteomes" id="UP000236291"/>
    </source>
</evidence>
<proteinExistence type="predicted"/>
<dbReference type="InterPro" id="IPR001965">
    <property type="entry name" value="Znf_PHD"/>
</dbReference>
<keyword evidence="7" id="KW-0479">Metal-binding</keyword>
<dbReference type="GO" id="GO:0032259">
    <property type="term" value="P:methylation"/>
    <property type="evidence" value="ECO:0007669"/>
    <property type="project" value="UniProtKB-KW"/>
</dbReference>
<dbReference type="GO" id="GO:0008270">
    <property type="term" value="F:zinc ion binding"/>
    <property type="evidence" value="ECO:0007669"/>
    <property type="project" value="UniProtKB-KW"/>
</dbReference>
<sequence>MPDMANLSISAVLSSTVIKPNPTDDAANPDSAAAAAAAVEEPLPNGGFGSDNGADNGTHARILKRSRSSLQKTDNAKSLLDCLTDPQSLPFLVGAPKMVECLLCHHSVSPEEELLCSVHGCGSRYHKECAKEAGGVLHLKKFKCPQHTDLHILPKVIAAFNGRWGIGIAMLYCVACFICKQKLHLRCVRCPAAFHIKCAPWPEAVIPLKDHPGKAICWRHPSDWRLDKKEKPDTPKQPDTPLTDISEIFCRLPLPFINEEFKIDFTWKDMDNKIEPPPYTHIRRNIYLVKKKRSDADDDAGCTNCSSGCSDDCVCRVQCISCSKACRCSENCKNRPFRKEKKISVVKTLFCGWGVEASETIEKGEFIIEYVGEVIDDAECEQRLWDMKYKGVENFYMCEIRKDFTIDATFKGNSSRFLNHSCAPNCVLEKWQVDGETRVGVFAARSIEVGEPLTYDY</sequence>
<dbReference type="EMBL" id="ASHM01004496">
    <property type="protein sequence ID" value="PNY11387.1"/>
    <property type="molecule type" value="Genomic_DNA"/>
</dbReference>
<keyword evidence="9" id="KW-0862">Zinc</keyword>
<evidence type="ECO:0000259" key="11">
    <source>
        <dbReference type="PROSITE" id="PS50280"/>
    </source>
</evidence>
<dbReference type="SMART" id="SM00317">
    <property type="entry name" value="SET"/>
    <property type="match status" value="1"/>
</dbReference>
<dbReference type="SUPFAM" id="SSF82199">
    <property type="entry name" value="SET domain"/>
    <property type="match status" value="1"/>
</dbReference>
<dbReference type="Proteomes" id="UP000236291">
    <property type="component" value="Unassembled WGS sequence"/>
</dbReference>
<evidence type="ECO:0000256" key="5">
    <source>
        <dbReference type="ARBA" id="ARBA00022679"/>
    </source>
</evidence>
<evidence type="ECO:0000256" key="7">
    <source>
        <dbReference type="ARBA" id="ARBA00022723"/>
    </source>
</evidence>
<keyword evidence="6" id="KW-0949">S-adenosyl-L-methionine</keyword>
<evidence type="ECO:0000256" key="1">
    <source>
        <dbReference type="ARBA" id="ARBA00004123"/>
    </source>
</evidence>
<feature type="domain" description="AWS" evidence="12">
    <location>
        <begin position="298"/>
        <end position="341"/>
    </location>
</feature>
<reference evidence="13 14" key="1">
    <citation type="journal article" date="2014" name="Am. J. Bot.">
        <title>Genome assembly and annotation for red clover (Trifolium pratense; Fabaceae).</title>
        <authorList>
            <person name="Istvanek J."/>
            <person name="Jaros M."/>
            <person name="Krenek A."/>
            <person name="Repkova J."/>
        </authorList>
    </citation>
    <scope>NUCLEOTIDE SEQUENCE [LARGE SCALE GENOMIC DNA]</scope>
    <source>
        <strain evidence="14">cv. Tatra</strain>
        <tissue evidence="13">Young leaves</tissue>
    </source>
</reference>
<dbReference type="AlphaFoldDB" id="A0A2K3P7Y0"/>
<dbReference type="SMART" id="SM00249">
    <property type="entry name" value="PHD"/>
    <property type="match status" value="2"/>
</dbReference>
<dbReference type="Gene3D" id="2.170.270.10">
    <property type="entry name" value="SET domain"/>
    <property type="match status" value="1"/>
</dbReference>
<dbReference type="SUPFAM" id="SSF57903">
    <property type="entry name" value="FYVE/PHD zinc finger"/>
    <property type="match status" value="1"/>
</dbReference>
<dbReference type="STRING" id="57577.A0A2K3P7Y0"/>
<dbReference type="InterPro" id="IPR011011">
    <property type="entry name" value="Znf_FYVE_PHD"/>
</dbReference>
<evidence type="ECO:0000256" key="6">
    <source>
        <dbReference type="ARBA" id="ARBA00022691"/>
    </source>
</evidence>
<dbReference type="InterPro" id="IPR001214">
    <property type="entry name" value="SET_dom"/>
</dbReference>
<name>A0A2K3P7Y0_TRIPR</name>
<evidence type="ECO:0000256" key="8">
    <source>
        <dbReference type="ARBA" id="ARBA00022771"/>
    </source>
</evidence>
<keyword evidence="10" id="KW-0539">Nucleus</keyword>
<dbReference type="GO" id="GO:0005634">
    <property type="term" value="C:nucleus"/>
    <property type="evidence" value="ECO:0007669"/>
    <property type="project" value="UniProtKB-SubCell"/>
</dbReference>